<dbReference type="Gene3D" id="3.40.50.1820">
    <property type="entry name" value="alpha/beta hydrolase"/>
    <property type="match status" value="1"/>
</dbReference>
<dbReference type="EMBL" id="JAVREI010000002">
    <property type="protein sequence ID" value="MDT0275466.1"/>
    <property type="molecule type" value="Genomic_DNA"/>
</dbReference>
<dbReference type="GO" id="GO:0016787">
    <property type="term" value="F:hydrolase activity"/>
    <property type="evidence" value="ECO:0007669"/>
    <property type="project" value="UniProtKB-KW"/>
</dbReference>
<dbReference type="InterPro" id="IPR000073">
    <property type="entry name" value="AB_hydrolase_1"/>
</dbReference>
<dbReference type="PANTHER" id="PTHR43433:SF1">
    <property type="entry name" value="BLL5160 PROTEIN"/>
    <property type="match status" value="1"/>
</dbReference>
<dbReference type="InterPro" id="IPR029058">
    <property type="entry name" value="AB_hydrolase_fold"/>
</dbReference>
<protein>
    <submittedName>
        <fullName evidence="3">Alpha/beta hydrolase</fullName>
    </submittedName>
</protein>
<organism evidence="3 4">
    <name type="scientific">Blastococcus goldschmidtiae</name>
    <dbReference type="NCBI Taxonomy" id="3075546"/>
    <lineage>
        <taxon>Bacteria</taxon>
        <taxon>Bacillati</taxon>
        <taxon>Actinomycetota</taxon>
        <taxon>Actinomycetes</taxon>
        <taxon>Geodermatophilales</taxon>
        <taxon>Geodermatophilaceae</taxon>
        <taxon>Blastococcus</taxon>
    </lineage>
</organism>
<reference evidence="4" key="1">
    <citation type="submission" date="2023-07" db="EMBL/GenBank/DDBJ databases">
        <title>30 novel species of actinomycetes from the DSMZ collection.</title>
        <authorList>
            <person name="Nouioui I."/>
        </authorList>
    </citation>
    <scope>NUCLEOTIDE SEQUENCE [LARGE SCALE GENOMIC DNA]</scope>
    <source>
        <strain evidence="4">DSM 46792</strain>
    </source>
</reference>
<dbReference type="Proteomes" id="UP001183222">
    <property type="component" value="Unassembled WGS sequence"/>
</dbReference>
<sequence>MSSLPSFDGTPLAVTRTGPPDGSPVVLVHGLGMSTDSWGEVPARLAERHHVVRYDLRGHGRSGSAGPGGYELQAHARDLAEVLRSCLPDGRRAVLVGHSLGGGIILAAARETDALDRTAGVVFAGSGGSGVTAPGLPVRGLPPVLAHGVRGTWFGVLRATTRLGRRIRSAQWVADRMVRRIGVGPTASQEVVAHVRDSFLTTRAPALSATTLASLNHDGTRLAPSLAMPTLILHGTHDPEVTEEELRELLDALPDGERVEYPDAGHMLPLAHPAEVADQIARWTRQVQAA</sequence>
<evidence type="ECO:0000256" key="1">
    <source>
        <dbReference type="SAM" id="MobiDB-lite"/>
    </source>
</evidence>
<evidence type="ECO:0000313" key="4">
    <source>
        <dbReference type="Proteomes" id="UP001183222"/>
    </source>
</evidence>
<accession>A0ABU2K5J2</accession>
<keyword evidence="4" id="KW-1185">Reference proteome</keyword>
<dbReference type="PANTHER" id="PTHR43433">
    <property type="entry name" value="HYDROLASE, ALPHA/BETA FOLD FAMILY PROTEIN"/>
    <property type="match status" value="1"/>
</dbReference>
<comment type="caution">
    <text evidence="3">The sequence shown here is derived from an EMBL/GenBank/DDBJ whole genome shotgun (WGS) entry which is preliminary data.</text>
</comment>
<gene>
    <name evidence="3" type="ORF">RM425_06075</name>
</gene>
<dbReference type="RefSeq" id="WP_311344288.1">
    <property type="nucleotide sequence ID" value="NZ_JAVREI010000002.1"/>
</dbReference>
<dbReference type="SUPFAM" id="SSF53474">
    <property type="entry name" value="alpha/beta-Hydrolases"/>
    <property type="match status" value="1"/>
</dbReference>
<name>A0ABU2K5J2_9ACTN</name>
<dbReference type="InterPro" id="IPR050471">
    <property type="entry name" value="AB_hydrolase"/>
</dbReference>
<dbReference type="Pfam" id="PF12697">
    <property type="entry name" value="Abhydrolase_6"/>
    <property type="match status" value="1"/>
</dbReference>
<feature type="region of interest" description="Disordered" evidence="1">
    <location>
        <begin position="1"/>
        <end position="21"/>
    </location>
</feature>
<feature type="domain" description="AB hydrolase-1" evidence="2">
    <location>
        <begin position="25"/>
        <end position="278"/>
    </location>
</feature>
<keyword evidence="3" id="KW-0378">Hydrolase</keyword>
<evidence type="ECO:0000313" key="3">
    <source>
        <dbReference type="EMBL" id="MDT0275466.1"/>
    </source>
</evidence>
<evidence type="ECO:0000259" key="2">
    <source>
        <dbReference type="Pfam" id="PF12697"/>
    </source>
</evidence>
<proteinExistence type="predicted"/>